<organism evidence="2 3">
    <name type="scientific">Pristionchus fissidentatus</name>
    <dbReference type="NCBI Taxonomy" id="1538716"/>
    <lineage>
        <taxon>Eukaryota</taxon>
        <taxon>Metazoa</taxon>
        <taxon>Ecdysozoa</taxon>
        <taxon>Nematoda</taxon>
        <taxon>Chromadorea</taxon>
        <taxon>Rhabditida</taxon>
        <taxon>Rhabditina</taxon>
        <taxon>Diplogasteromorpha</taxon>
        <taxon>Diplogasteroidea</taxon>
        <taxon>Neodiplogasteridae</taxon>
        <taxon>Pristionchus</taxon>
    </lineage>
</organism>
<keyword evidence="1" id="KW-1133">Transmembrane helix</keyword>
<evidence type="ECO:0000256" key="1">
    <source>
        <dbReference type="SAM" id="Phobius"/>
    </source>
</evidence>
<dbReference type="EMBL" id="BTSY01000004">
    <property type="protein sequence ID" value="GMT25319.1"/>
    <property type="molecule type" value="Genomic_DNA"/>
</dbReference>
<evidence type="ECO:0000313" key="3">
    <source>
        <dbReference type="Proteomes" id="UP001432322"/>
    </source>
</evidence>
<protein>
    <recommendedName>
        <fullName evidence="4">G protein-coupled receptor</fullName>
    </recommendedName>
</protein>
<keyword evidence="1" id="KW-0812">Transmembrane</keyword>
<feature type="transmembrane region" description="Helical" evidence="1">
    <location>
        <begin position="158"/>
        <end position="183"/>
    </location>
</feature>
<keyword evidence="3" id="KW-1185">Reference proteome</keyword>
<sequence length="224" mass="24853">PSTFPQRWFESNARAIFLENIMLLDNDIARYPDSKSMYLGTLVIASGFVPATIICASMITVYQRVLYTVLYYALGLHGHTSRETPDYVRRTVIKEWIALAAAAAALVATWAQAATFVHLESGKSWSLGSVLLWTGLQGIGAAHSPVKPEYMIHGQISLWLALVNFACSLNLATAFGFLVSAAIRCWQTRDTICIIGLTDDEIRSVMAADNERTSIRYERALYHS</sequence>
<evidence type="ECO:0000313" key="2">
    <source>
        <dbReference type="EMBL" id="GMT25319.1"/>
    </source>
</evidence>
<feature type="transmembrane region" description="Helical" evidence="1">
    <location>
        <begin position="96"/>
        <end position="119"/>
    </location>
</feature>
<feature type="non-terminal residue" evidence="2">
    <location>
        <position position="1"/>
    </location>
</feature>
<comment type="caution">
    <text evidence="2">The sequence shown here is derived from an EMBL/GenBank/DDBJ whole genome shotgun (WGS) entry which is preliminary data.</text>
</comment>
<feature type="transmembrane region" description="Helical" evidence="1">
    <location>
        <begin position="37"/>
        <end position="62"/>
    </location>
</feature>
<gene>
    <name evidence="2" type="ORF">PFISCL1PPCAC_16616</name>
</gene>
<proteinExistence type="predicted"/>
<evidence type="ECO:0008006" key="4">
    <source>
        <dbReference type="Google" id="ProtNLM"/>
    </source>
</evidence>
<accession>A0AAV5W3K3</accession>
<dbReference type="Proteomes" id="UP001432322">
    <property type="component" value="Unassembled WGS sequence"/>
</dbReference>
<name>A0AAV5W3K3_9BILA</name>
<keyword evidence="1" id="KW-0472">Membrane</keyword>
<reference evidence="2" key="1">
    <citation type="submission" date="2023-10" db="EMBL/GenBank/DDBJ databases">
        <title>Genome assembly of Pristionchus species.</title>
        <authorList>
            <person name="Yoshida K."/>
            <person name="Sommer R.J."/>
        </authorList>
    </citation>
    <scope>NUCLEOTIDE SEQUENCE</scope>
    <source>
        <strain evidence="2">RS5133</strain>
    </source>
</reference>
<dbReference type="AlphaFoldDB" id="A0AAV5W3K3"/>